<dbReference type="AlphaFoldDB" id="A0ABD1ZQD4"/>
<accession>A0ABD1ZQD4</accession>
<reference evidence="1 2" key="1">
    <citation type="submission" date="2024-09" db="EMBL/GenBank/DDBJ databases">
        <title>Chromosome-scale assembly of Riccia fluitans.</title>
        <authorList>
            <person name="Paukszto L."/>
            <person name="Sawicki J."/>
            <person name="Karawczyk K."/>
            <person name="Piernik-Szablinska J."/>
            <person name="Szczecinska M."/>
            <person name="Mazdziarz M."/>
        </authorList>
    </citation>
    <scope>NUCLEOTIDE SEQUENCE [LARGE SCALE GENOMIC DNA]</scope>
    <source>
        <strain evidence="1">Rf_01</strain>
        <tissue evidence="1">Aerial parts of the thallus</tissue>
    </source>
</reference>
<gene>
    <name evidence="1" type="ORF">R1flu_020577</name>
</gene>
<dbReference type="Proteomes" id="UP001605036">
    <property type="component" value="Unassembled WGS sequence"/>
</dbReference>
<dbReference type="EMBL" id="JBHFFA010000001">
    <property type="protein sequence ID" value="KAL2652449.1"/>
    <property type="molecule type" value="Genomic_DNA"/>
</dbReference>
<protein>
    <submittedName>
        <fullName evidence="1">Uncharacterized protein</fullName>
    </submittedName>
</protein>
<evidence type="ECO:0000313" key="1">
    <source>
        <dbReference type="EMBL" id="KAL2652449.1"/>
    </source>
</evidence>
<keyword evidence="2" id="KW-1185">Reference proteome</keyword>
<comment type="caution">
    <text evidence="1">The sequence shown here is derived from an EMBL/GenBank/DDBJ whole genome shotgun (WGS) entry which is preliminary data.</text>
</comment>
<sequence length="73" mass="8372">MIEYESGYTLSRATNTNLGAIRRQEPLISPLDRLFSYSGVFSHNPGTGRVQFGRFSKFPWDFDFVSLDFKSES</sequence>
<proteinExistence type="predicted"/>
<name>A0ABD1ZQD4_9MARC</name>
<evidence type="ECO:0000313" key="2">
    <source>
        <dbReference type="Proteomes" id="UP001605036"/>
    </source>
</evidence>
<organism evidence="1 2">
    <name type="scientific">Riccia fluitans</name>
    <dbReference type="NCBI Taxonomy" id="41844"/>
    <lineage>
        <taxon>Eukaryota</taxon>
        <taxon>Viridiplantae</taxon>
        <taxon>Streptophyta</taxon>
        <taxon>Embryophyta</taxon>
        <taxon>Marchantiophyta</taxon>
        <taxon>Marchantiopsida</taxon>
        <taxon>Marchantiidae</taxon>
        <taxon>Marchantiales</taxon>
        <taxon>Ricciaceae</taxon>
        <taxon>Riccia</taxon>
    </lineage>
</organism>